<organism evidence="1 2">
    <name type="scientific">Paenibacillus filicis</name>
    <dbReference type="NCBI Taxonomy" id="669464"/>
    <lineage>
        <taxon>Bacteria</taxon>
        <taxon>Bacillati</taxon>
        <taxon>Bacillota</taxon>
        <taxon>Bacilli</taxon>
        <taxon>Bacillales</taxon>
        <taxon>Paenibacillaceae</taxon>
        <taxon>Paenibacillus</taxon>
    </lineage>
</organism>
<dbReference type="Proteomes" id="UP001469365">
    <property type="component" value="Unassembled WGS sequence"/>
</dbReference>
<evidence type="ECO:0000313" key="2">
    <source>
        <dbReference type="Proteomes" id="UP001469365"/>
    </source>
</evidence>
<reference evidence="1 2" key="1">
    <citation type="submission" date="2024-04" db="EMBL/GenBank/DDBJ databases">
        <title>draft genome sequnece of Paenibacillus filicis.</title>
        <authorList>
            <person name="Kim D.-U."/>
        </authorList>
    </citation>
    <scope>NUCLEOTIDE SEQUENCE [LARGE SCALE GENOMIC DNA]</scope>
    <source>
        <strain evidence="1 2">KACC14197</strain>
    </source>
</reference>
<sequence length="54" mass="6035">MGVGEASPMLDVKEKLMLACCGGGLAPNDREQLLPRWRLYVGRSRNWEIFEPGS</sequence>
<accession>A0ABU9DWD2</accession>
<name>A0ABU9DWD2_9BACL</name>
<gene>
    <name evidence="1" type="ORF">WMW72_31390</name>
</gene>
<dbReference type="EMBL" id="JBBPCC010000030">
    <property type="protein sequence ID" value="MEK8132408.1"/>
    <property type="molecule type" value="Genomic_DNA"/>
</dbReference>
<protein>
    <submittedName>
        <fullName evidence="1">Uncharacterized protein</fullName>
    </submittedName>
</protein>
<comment type="caution">
    <text evidence="1">The sequence shown here is derived from an EMBL/GenBank/DDBJ whole genome shotgun (WGS) entry which is preliminary data.</text>
</comment>
<proteinExistence type="predicted"/>
<keyword evidence="2" id="KW-1185">Reference proteome</keyword>
<evidence type="ECO:0000313" key="1">
    <source>
        <dbReference type="EMBL" id="MEK8132408.1"/>
    </source>
</evidence>